<accession>A0A139B1D4</accession>
<protein>
    <recommendedName>
        <fullName evidence="3">AMP-dependent synthetase/ligase domain-containing protein</fullName>
    </recommendedName>
</protein>
<gene>
    <name evidence="1" type="ORF">M427DRAFT_50844</name>
</gene>
<organism evidence="1 2">
    <name type="scientific">Gonapodya prolifera (strain JEL478)</name>
    <name type="common">Monoblepharis prolifera</name>
    <dbReference type="NCBI Taxonomy" id="1344416"/>
    <lineage>
        <taxon>Eukaryota</taxon>
        <taxon>Fungi</taxon>
        <taxon>Fungi incertae sedis</taxon>
        <taxon>Chytridiomycota</taxon>
        <taxon>Chytridiomycota incertae sedis</taxon>
        <taxon>Monoblepharidomycetes</taxon>
        <taxon>Monoblepharidales</taxon>
        <taxon>Gonapodyaceae</taxon>
        <taxon>Gonapodya</taxon>
    </lineage>
</organism>
<name>A0A139B1D4_GONPJ</name>
<dbReference type="EMBL" id="KQ965731">
    <property type="protein sequence ID" value="KXS22545.1"/>
    <property type="molecule type" value="Genomic_DNA"/>
</dbReference>
<reference evidence="1 2" key="1">
    <citation type="journal article" date="2015" name="Genome Biol. Evol.">
        <title>Phylogenomic analyses indicate that early fungi evolved digesting cell walls of algal ancestors of land plants.</title>
        <authorList>
            <person name="Chang Y."/>
            <person name="Wang S."/>
            <person name="Sekimoto S."/>
            <person name="Aerts A.L."/>
            <person name="Choi C."/>
            <person name="Clum A."/>
            <person name="LaButti K.M."/>
            <person name="Lindquist E.A."/>
            <person name="Yee Ngan C."/>
            <person name="Ohm R.A."/>
            <person name="Salamov A.A."/>
            <person name="Grigoriev I.V."/>
            <person name="Spatafora J.W."/>
            <person name="Berbee M.L."/>
        </authorList>
    </citation>
    <scope>NUCLEOTIDE SEQUENCE [LARGE SCALE GENOMIC DNA]</scope>
    <source>
        <strain evidence="1 2">JEL478</strain>
    </source>
</reference>
<proteinExistence type="predicted"/>
<evidence type="ECO:0000313" key="2">
    <source>
        <dbReference type="Proteomes" id="UP000070544"/>
    </source>
</evidence>
<dbReference type="AlphaFoldDB" id="A0A139B1D4"/>
<sequence>MSDELTRDVHRSGGALAFVFPCAPSLLFSSSSEELPRGHNLWIPSDGLHRGEIHVMGPACVDGIFFSDTESKTIADSDGWMRTGITGNIEDGALRWEGATEVGELKE</sequence>
<keyword evidence="2" id="KW-1185">Reference proteome</keyword>
<evidence type="ECO:0000313" key="1">
    <source>
        <dbReference type="EMBL" id="KXS22545.1"/>
    </source>
</evidence>
<evidence type="ECO:0008006" key="3">
    <source>
        <dbReference type="Google" id="ProtNLM"/>
    </source>
</evidence>
<dbReference type="Proteomes" id="UP000070544">
    <property type="component" value="Unassembled WGS sequence"/>
</dbReference>